<name>A0A067QT97_ZOONE</name>
<dbReference type="PROSITE" id="PS51503">
    <property type="entry name" value="HIG1"/>
    <property type="match status" value="1"/>
</dbReference>
<feature type="transmembrane region" description="Helical" evidence="5">
    <location>
        <begin position="78"/>
        <end position="100"/>
    </location>
</feature>
<keyword evidence="8" id="KW-1185">Reference proteome</keyword>
<dbReference type="OMA" id="MSQIMMR"/>
<dbReference type="GO" id="GO:0031966">
    <property type="term" value="C:mitochondrial membrane"/>
    <property type="evidence" value="ECO:0007669"/>
    <property type="project" value="UniProtKB-SubCell"/>
</dbReference>
<keyword evidence="2 5" id="KW-0812">Transmembrane</keyword>
<evidence type="ECO:0000256" key="2">
    <source>
        <dbReference type="ARBA" id="ARBA00022692"/>
    </source>
</evidence>
<dbReference type="PANTHER" id="PTHR12297">
    <property type="entry name" value="HYPOXIA-INDUCBILE GENE 1 HIG1 -RELATED"/>
    <property type="match status" value="1"/>
</dbReference>
<evidence type="ECO:0000256" key="5">
    <source>
        <dbReference type="SAM" id="Phobius"/>
    </source>
</evidence>
<evidence type="ECO:0000259" key="6">
    <source>
        <dbReference type="PROSITE" id="PS51503"/>
    </source>
</evidence>
<dbReference type="Gene3D" id="6.10.140.1320">
    <property type="match status" value="1"/>
</dbReference>
<feature type="transmembrane region" description="Helical" evidence="5">
    <location>
        <begin position="47"/>
        <end position="66"/>
    </location>
</feature>
<evidence type="ECO:0000256" key="3">
    <source>
        <dbReference type="ARBA" id="ARBA00022989"/>
    </source>
</evidence>
<feature type="domain" description="HIG1" evidence="6">
    <location>
        <begin position="17"/>
        <end position="105"/>
    </location>
</feature>
<dbReference type="Proteomes" id="UP000027135">
    <property type="component" value="Unassembled WGS sequence"/>
</dbReference>
<keyword evidence="4 5" id="KW-0472">Membrane</keyword>
<dbReference type="EMBL" id="KK852962">
    <property type="protein sequence ID" value="KDR13209.1"/>
    <property type="molecule type" value="Genomic_DNA"/>
</dbReference>
<evidence type="ECO:0000256" key="4">
    <source>
        <dbReference type="ARBA" id="ARBA00023136"/>
    </source>
</evidence>
<dbReference type="PANTHER" id="PTHR12297:SF18">
    <property type="entry name" value="HIG1 DOMAIN FAMILY MEMBER 2A"/>
    <property type="match status" value="1"/>
</dbReference>
<dbReference type="InParanoid" id="A0A067QT97"/>
<sequence>MSGMQSESQSEKEPEFDWLQLRTEIDSQHSDVSAQDKLLRKVKENPLVPIGCLATFGALSYGLWSFRKGRHQMSQYMMRLRIAAQGFTIVAMMVGIAASATRSKE</sequence>
<evidence type="ECO:0000313" key="7">
    <source>
        <dbReference type="EMBL" id="KDR13209.1"/>
    </source>
</evidence>
<dbReference type="eggNOG" id="KOG4431">
    <property type="taxonomic scope" value="Eukaryota"/>
</dbReference>
<evidence type="ECO:0000313" key="8">
    <source>
        <dbReference type="Proteomes" id="UP000027135"/>
    </source>
</evidence>
<accession>A0A067QT97</accession>
<dbReference type="InterPro" id="IPR007667">
    <property type="entry name" value="Hypoxia_induced_domain"/>
</dbReference>
<dbReference type="STRING" id="136037.A0A067QT97"/>
<protein>
    <submittedName>
        <fullName evidence="7">HIG1 domain family member 2A</fullName>
    </submittedName>
</protein>
<keyword evidence="3 5" id="KW-1133">Transmembrane helix</keyword>
<proteinExistence type="predicted"/>
<comment type="subcellular location">
    <subcellularLocation>
        <location evidence="1">Mitochondrion membrane</location>
    </subcellularLocation>
</comment>
<dbReference type="Pfam" id="PF04588">
    <property type="entry name" value="HIG_1_N"/>
    <property type="match status" value="1"/>
</dbReference>
<dbReference type="OrthoDB" id="6604018at2759"/>
<evidence type="ECO:0000256" key="1">
    <source>
        <dbReference type="ARBA" id="ARBA00004325"/>
    </source>
</evidence>
<dbReference type="AlphaFoldDB" id="A0A067QT97"/>
<organism evidence="7 8">
    <name type="scientific">Zootermopsis nevadensis</name>
    <name type="common">Dampwood termite</name>
    <dbReference type="NCBI Taxonomy" id="136037"/>
    <lineage>
        <taxon>Eukaryota</taxon>
        <taxon>Metazoa</taxon>
        <taxon>Ecdysozoa</taxon>
        <taxon>Arthropoda</taxon>
        <taxon>Hexapoda</taxon>
        <taxon>Insecta</taxon>
        <taxon>Pterygota</taxon>
        <taxon>Neoptera</taxon>
        <taxon>Polyneoptera</taxon>
        <taxon>Dictyoptera</taxon>
        <taxon>Blattodea</taxon>
        <taxon>Blattoidea</taxon>
        <taxon>Termitoidae</taxon>
        <taxon>Termopsidae</taxon>
        <taxon>Zootermopsis</taxon>
    </lineage>
</organism>
<dbReference type="FunCoup" id="A0A067QT97">
    <property type="interactions" value="357"/>
</dbReference>
<gene>
    <name evidence="7" type="ORF">L798_12970</name>
</gene>
<dbReference type="InterPro" id="IPR050355">
    <property type="entry name" value="RCF1"/>
</dbReference>
<dbReference type="GO" id="GO:0097250">
    <property type="term" value="P:mitochondrial respirasome assembly"/>
    <property type="evidence" value="ECO:0007669"/>
    <property type="project" value="TreeGrafter"/>
</dbReference>
<reference evidence="7 8" key="1">
    <citation type="journal article" date="2014" name="Nat. Commun.">
        <title>Molecular traces of alternative social organization in a termite genome.</title>
        <authorList>
            <person name="Terrapon N."/>
            <person name="Li C."/>
            <person name="Robertson H.M."/>
            <person name="Ji L."/>
            <person name="Meng X."/>
            <person name="Booth W."/>
            <person name="Chen Z."/>
            <person name="Childers C.P."/>
            <person name="Glastad K.M."/>
            <person name="Gokhale K."/>
            <person name="Gowin J."/>
            <person name="Gronenberg W."/>
            <person name="Hermansen R.A."/>
            <person name="Hu H."/>
            <person name="Hunt B.G."/>
            <person name="Huylmans A.K."/>
            <person name="Khalil S.M."/>
            <person name="Mitchell R.D."/>
            <person name="Munoz-Torres M.C."/>
            <person name="Mustard J.A."/>
            <person name="Pan H."/>
            <person name="Reese J.T."/>
            <person name="Scharf M.E."/>
            <person name="Sun F."/>
            <person name="Vogel H."/>
            <person name="Xiao J."/>
            <person name="Yang W."/>
            <person name="Yang Z."/>
            <person name="Yang Z."/>
            <person name="Zhou J."/>
            <person name="Zhu J."/>
            <person name="Brent C.S."/>
            <person name="Elsik C.G."/>
            <person name="Goodisman M.A."/>
            <person name="Liberles D.A."/>
            <person name="Roe R.M."/>
            <person name="Vargo E.L."/>
            <person name="Vilcinskas A."/>
            <person name="Wang J."/>
            <person name="Bornberg-Bauer E."/>
            <person name="Korb J."/>
            <person name="Zhang G."/>
            <person name="Liebig J."/>
        </authorList>
    </citation>
    <scope>NUCLEOTIDE SEQUENCE [LARGE SCALE GENOMIC DNA]</scope>
    <source>
        <tissue evidence="7">Whole organism</tissue>
    </source>
</reference>